<proteinExistence type="predicted"/>
<feature type="region of interest" description="Disordered" evidence="1">
    <location>
        <begin position="68"/>
        <end position="89"/>
    </location>
</feature>
<reference evidence="2" key="1">
    <citation type="journal article" date="2013" name="Environ. Microbiol.">
        <title>Microbiota from the distal guts of lean and obese adolescents exhibit partial functional redundancy besides clear differences in community structure.</title>
        <authorList>
            <person name="Ferrer M."/>
            <person name="Ruiz A."/>
            <person name="Lanza F."/>
            <person name="Haange S.B."/>
            <person name="Oberbach A."/>
            <person name="Till H."/>
            <person name="Bargiela R."/>
            <person name="Campoy C."/>
            <person name="Segura M.T."/>
            <person name="Richter M."/>
            <person name="von Bergen M."/>
            <person name="Seifert J."/>
            <person name="Suarez A."/>
        </authorList>
    </citation>
    <scope>NUCLEOTIDE SEQUENCE</scope>
</reference>
<comment type="caution">
    <text evidence="2">The sequence shown here is derived from an EMBL/GenBank/DDBJ whole genome shotgun (WGS) entry which is preliminary data.</text>
</comment>
<dbReference type="AlphaFoldDB" id="K1T849"/>
<sequence>DSLYMGKRDSASAAIYQLPDLETLAAADRWSNNILRNYYLQYPGRLVNNELYLADLKPLENNQIVKRPRKERIKKFPSTGNTGGKLDYG</sequence>
<feature type="non-terminal residue" evidence="2">
    <location>
        <position position="1"/>
    </location>
</feature>
<evidence type="ECO:0000256" key="1">
    <source>
        <dbReference type="SAM" id="MobiDB-lite"/>
    </source>
</evidence>
<organism evidence="2">
    <name type="scientific">human gut metagenome</name>
    <dbReference type="NCBI Taxonomy" id="408170"/>
    <lineage>
        <taxon>unclassified sequences</taxon>
        <taxon>metagenomes</taxon>
        <taxon>organismal metagenomes</taxon>
    </lineage>
</organism>
<gene>
    <name evidence="2" type="ORF">OBE_07325</name>
</gene>
<name>K1T849_9ZZZZ</name>
<protein>
    <submittedName>
        <fullName evidence="2">Uncharacterized protein</fullName>
    </submittedName>
</protein>
<dbReference type="EMBL" id="AJWZ01005034">
    <property type="protein sequence ID" value="EKC63704.1"/>
    <property type="molecule type" value="Genomic_DNA"/>
</dbReference>
<accession>K1T849</accession>
<evidence type="ECO:0000313" key="2">
    <source>
        <dbReference type="EMBL" id="EKC63704.1"/>
    </source>
</evidence>